<feature type="compositionally biased region" description="Acidic residues" evidence="1">
    <location>
        <begin position="1"/>
        <end position="25"/>
    </location>
</feature>
<gene>
    <name evidence="2" type="ORF">GCM10010390_30850</name>
</gene>
<comment type="caution">
    <text evidence="2">The sequence shown here is derived from an EMBL/GenBank/DDBJ whole genome shotgun (WGS) entry which is preliminary data.</text>
</comment>
<dbReference type="EMBL" id="BAAABZ010000016">
    <property type="protein sequence ID" value="GAA0526247.1"/>
    <property type="molecule type" value="Genomic_DNA"/>
</dbReference>
<proteinExistence type="predicted"/>
<evidence type="ECO:0000313" key="2">
    <source>
        <dbReference type="EMBL" id="GAA0526247.1"/>
    </source>
</evidence>
<organism evidence="2 3">
    <name type="scientific">Streptomyces mordarskii</name>
    <dbReference type="NCBI Taxonomy" id="1226758"/>
    <lineage>
        <taxon>Bacteria</taxon>
        <taxon>Bacillati</taxon>
        <taxon>Actinomycetota</taxon>
        <taxon>Actinomycetes</taxon>
        <taxon>Kitasatosporales</taxon>
        <taxon>Streptomycetaceae</taxon>
        <taxon>Streptomyces</taxon>
    </lineage>
</organism>
<keyword evidence="3" id="KW-1185">Reference proteome</keyword>
<feature type="region of interest" description="Disordered" evidence="1">
    <location>
        <begin position="1"/>
        <end position="27"/>
    </location>
</feature>
<accession>A0ABP3MRT6</accession>
<dbReference type="Proteomes" id="UP001501576">
    <property type="component" value="Unassembled WGS sequence"/>
</dbReference>
<protein>
    <submittedName>
        <fullName evidence="2">Uncharacterized protein</fullName>
    </submittedName>
</protein>
<reference evidence="3" key="1">
    <citation type="journal article" date="2019" name="Int. J. Syst. Evol. Microbiol.">
        <title>The Global Catalogue of Microorganisms (GCM) 10K type strain sequencing project: providing services to taxonomists for standard genome sequencing and annotation.</title>
        <authorList>
            <consortium name="The Broad Institute Genomics Platform"/>
            <consortium name="The Broad Institute Genome Sequencing Center for Infectious Disease"/>
            <person name="Wu L."/>
            <person name="Ma J."/>
        </authorList>
    </citation>
    <scope>NUCLEOTIDE SEQUENCE [LARGE SCALE GENOMIC DNA]</scope>
    <source>
        <strain evidence="3">JCM 5052</strain>
    </source>
</reference>
<name>A0ABP3MRT6_9ACTN</name>
<evidence type="ECO:0000313" key="3">
    <source>
        <dbReference type="Proteomes" id="UP001501576"/>
    </source>
</evidence>
<sequence length="86" mass="8692">METPEEEEEAEAEEAESESEAESEEAAMAVVGAGAAAWTEGARPKAVPARTVTETAAAIVGRRALRAGVTVAPGGGAVGAGEHRCW</sequence>
<evidence type="ECO:0000256" key="1">
    <source>
        <dbReference type="SAM" id="MobiDB-lite"/>
    </source>
</evidence>